<gene>
    <name evidence="8" type="ordered locus">AALP_Aa7g132700</name>
</gene>
<dbReference type="PROSITE" id="PS50888">
    <property type="entry name" value="BHLH"/>
    <property type="match status" value="1"/>
</dbReference>
<dbReference type="SMART" id="SM00353">
    <property type="entry name" value="HLH"/>
    <property type="match status" value="1"/>
</dbReference>
<evidence type="ECO:0000256" key="4">
    <source>
        <dbReference type="ARBA" id="ARBA00023163"/>
    </source>
</evidence>
<dbReference type="AlphaFoldDB" id="A0A087GHS0"/>
<dbReference type="InterPro" id="IPR047265">
    <property type="entry name" value="PIF1-like_bHLH"/>
</dbReference>
<sequence>MASWFYNRHREDDFFSHLLYFCNVAASQPQISISLAPPPPPTSQVLARGYLITEPGPVLRDSTLVGSSSANEYSLIPVTETPPMVRVSPTVVVPGLGRKEKAVVSETEVETADEDKGNQREETEKTEEGGAGGSRKRSRAAEMHNRAERRRRERINERMKALQELIPRCNKSDKASMLDDAVEYMKSLQLQIQMMSMRCSAMQQFIAMGMNRPPFIPFLGTPPFPSYPPPHYPFPNPVWNQPQFPGYMNPYSQFAGLQQQMQQPPPLQNQTTAQPSFSQASSSSWESEDEN</sequence>
<feature type="region of interest" description="Disordered" evidence="6">
    <location>
        <begin position="102"/>
        <end position="154"/>
    </location>
</feature>
<evidence type="ECO:0000256" key="2">
    <source>
        <dbReference type="ARBA" id="ARBA00023015"/>
    </source>
</evidence>
<dbReference type="Gene3D" id="4.10.280.10">
    <property type="entry name" value="Helix-loop-helix DNA-binding domain"/>
    <property type="match status" value="1"/>
</dbReference>
<dbReference type="GO" id="GO:0046983">
    <property type="term" value="F:protein dimerization activity"/>
    <property type="evidence" value="ECO:0007669"/>
    <property type="project" value="InterPro"/>
</dbReference>
<keyword evidence="5" id="KW-0539">Nucleus</keyword>
<evidence type="ECO:0000256" key="1">
    <source>
        <dbReference type="ARBA" id="ARBA00004123"/>
    </source>
</evidence>
<comment type="subcellular location">
    <subcellularLocation>
        <location evidence="1">Nucleus</location>
    </subcellularLocation>
</comment>
<proteinExistence type="predicted"/>
<dbReference type="PANTHER" id="PTHR45855:SF21">
    <property type="entry name" value="TRANSCRIPTION FACTOR BHLH119-RELATED"/>
    <property type="match status" value="1"/>
</dbReference>
<evidence type="ECO:0000313" key="8">
    <source>
        <dbReference type="EMBL" id="KFK29422.1"/>
    </source>
</evidence>
<dbReference type="GO" id="GO:0005634">
    <property type="term" value="C:nucleus"/>
    <property type="evidence" value="ECO:0007669"/>
    <property type="project" value="UniProtKB-SubCell"/>
</dbReference>
<dbReference type="InterPro" id="IPR011598">
    <property type="entry name" value="bHLH_dom"/>
</dbReference>
<dbReference type="InterPro" id="IPR031066">
    <property type="entry name" value="bHLH_ALC-like_plant"/>
</dbReference>
<dbReference type="eggNOG" id="ENOG502QR6A">
    <property type="taxonomic scope" value="Eukaryota"/>
</dbReference>
<dbReference type="Proteomes" id="UP000029120">
    <property type="component" value="Chromosome 7"/>
</dbReference>
<keyword evidence="3" id="KW-0238">DNA-binding</keyword>
<dbReference type="CDD" id="cd11445">
    <property type="entry name" value="bHLH_AtPIF_like"/>
    <property type="match status" value="1"/>
</dbReference>
<keyword evidence="9" id="KW-1185">Reference proteome</keyword>
<dbReference type="SUPFAM" id="SSF47459">
    <property type="entry name" value="HLH, helix-loop-helix DNA-binding domain"/>
    <property type="match status" value="1"/>
</dbReference>
<evidence type="ECO:0000256" key="5">
    <source>
        <dbReference type="ARBA" id="ARBA00023242"/>
    </source>
</evidence>
<feature type="compositionally biased region" description="Low complexity" evidence="6">
    <location>
        <begin position="253"/>
        <end position="285"/>
    </location>
</feature>
<keyword evidence="2" id="KW-0805">Transcription regulation</keyword>
<feature type="domain" description="BHLH" evidence="7">
    <location>
        <begin position="139"/>
        <end position="188"/>
    </location>
</feature>
<name>A0A087GHS0_ARAAL</name>
<dbReference type="Gramene" id="KFK29422">
    <property type="protein sequence ID" value="KFK29422"/>
    <property type="gene ID" value="AALP_AA7G132700"/>
</dbReference>
<accession>A0A087GHS0</accession>
<reference evidence="9" key="1">
    <citation type="journal article" date="2015" name="Nat. Plants">
        <title>Genome expansion of Arabis alpina linked with retrotransposition and reduced symmetric DNA methylation.</title>
        <authorList>
            <person name="Willing E.M."/>
            <person name="Rawat V."/>
            <person name="Mandakova T."/>
            <person name="Maumus F."/>
            <person name="James G.V."/>
            <person name="Nordstroem K.J."/>
            <person name="Becker C."/>
            <person name="Warthmann N."/>
            <person name="Chica C."/>
            <person name="Szarzynska B."/>
            <person name="Zytnicki M."/>
            <person name="Albani M.C."/>
            <person name="Kiefer C."/>
            <person name="Bergonzi S."/>
            <person name="Castaings L."/>
            <person name="Mateos J.L."/>
            <person name="Berns M.C."/>
            <person name="Bujdoso N."/>
            <person name="Piofczyk T."/>
            <person name="de Lorenzo L."/>
            <person name="Barrero-Sicilia C."/>
            <person name="Mateos I."/>
            <person name="Piednoel M."/>
            <person name="Hagmann J."/>
            <person name="Chen-Min-Tao R."/>
            <person name="Iglesias-Fernandez R."/>
            <person name="Schuster S.C."/>
            <person name="Alonso-Blanco C."/>
            <person name="Roudier F."/>
            <person name="Carbonero P."/>
            <person name="Paz-Ares J."/>
            <person name="Davis S.J."/>
            <person name="Pecinka A."/>
            <person name="Quesneville H."/>
            <person name="Colot V."/>
            <person name="Lysak M.A."/>
            <person name="Weigel D."/>
            <person name="Coupland G."/>
            <person name="Schneeberger K."/>
        </authorList>
    </citation>
    <scope>NUCLEOTIDE SEQUENCE [LARGE SCALE GENOMIC DNA]</scope>
    <source>
        <strain evidence="9">cv. Pajares</strain>
    </source>
</reference>
<feature type="compositionally biased region" description="Basic and acidic residues" evidence="6">
    <location>
        <begin position="114"/>
        <end position="128"/>
    </location>
</feature>
<dbReference type="PANTHER" id="PTHR45855">
    <property type="entry name" value="TRANSCRIPTION FACTOR PIF1-RELATED"/>
    <property type="match status" value="1"/>
</dbReference>
<dbReference type="Pfam" id="PF00010">
    <property type="entry name" value="HLH"/>
    <property type="match status" value="1"/>
</dbReference>
<keyword evidence="4" id="KW-0804">Transcription</keyword>
<feature type="region of interest" description="Disordered" evidence="6">
    <location>
        <begin position="250"/>
        <end position="291"/>
    </location>
</feature>
<dbReference type="FunFam" id="4.10.280.10:FF:000004">
    <property type="entry name" value="Basic helix-loop-helix transcription factor"/>
    <property type="match status" value="1"/>
</dbReference>
<evidence type="ECO:0000313" key="9">
    <source>
        <dbReference type="Proteomes" id="UP000029120"/>
    </source>
</evidence>
<organism evidence="8 9">
    <name type="scientific">Arabis alpina</name>
    <name type="common">Alpine rock-cress</name>
    <dbReference type="NCBI Taxonomy" id="50452"/>
    <lineage>
        <taxon>Eukaryota</taxon>
        <taxon>Viridiplantae</taxon>
        <taxon>Streptophyta</taxon>
        <taxon>Embryophyta</taxon>
        <taxon>Tracheophyta</taxon>
        <taxon>Spermatophyta</taxon>
        <taxon>Magnoliopsida</taxon>
        <taxon>eudicotyledons</taxon>
        <taxon>Gunneridae</taxon>
        <taxon>Pentapetalae</taxon>
        <taxon>rosids</taxon>
        <taxon>malvids</taxon>
        <taxon>Brassicales</taxon>
        <taxon>Brassicaceae</taxon>
        <taxon>Arabideae</taxon>
        <taxon>Arabis</taxon>
    </lineage>
</organism>
<evidence type="ECO:0000259" key="7">
    <source>
        <dbReference type="PROSITE" id="PS50888"/>
    </source>
</evidence>
<dbReference type="OrthoDB" id="690068at2759"/>
<evidence type="ECO:0000256" key="3">
    <source>
        <dbReference type="ARBA" id="ARBA00023125"/>
    </source>
</evidence>
<dbReference type="InterPro" id="IPR036638">
    <property type="entry name" value="HLH_DNA-bd_sf"/>
</dbReference>
<evidence type="ECO:0000256" key="6">
    <source>
        <dbReference type="SAM" id="MobiDB-lite"/>
    </source>
</evidence>
<dbReference type="GO" id="GO:0003677">
    <property type="term" value="F:DNA binding"/>
    <property type="evidence" value="ECO:0007669"/>
    <property type="project" value="UniProtKB-KW"/>
</dbReference>
<dbReference type="EMBL" id="CM002875">
    <property type="protein sequence ID" value="KFK29422.1"/>
    <property type="molecule type" value="Genomic_DNA"/>
</dbReference>
<protein>
    <recommendedName>
        <fullName evidence="7">BHLH domain-containing protein</fullName>
    </recommendedName>
</protein>